<proteinExistence type="predicted"/>
<organism evidence="1 2">
    <name type="scientific">Debaryomyces hansenii (strain ATCC 36239 / CBS 767 / BCRC 21394 / JCM 1990 / NBRC 0083 / IGC 2968)</name>
    <name type="common">Yeast</name>
    <name type="synonym">Torulaspora hansenii</name>
    <dbReference type="NCBI Taxonomy" id="284592"/>
    <lineage>
        <taxon>Eukaryota</taxon>
        <taxon>Fungi</taxon>
        <taxon>Dikarya</taxon>
        <taxon>Ascomycota</taxon>
        <taxon>Saccharomycotina</taxon>
        <taxon>Pichiomycetes</taxon>
        <taxon>Debaryomycetaceae</taxon>
        <taxon>Debaryomyces</taxon>
    </lineage>
</organism>
<reference evidence="1 2" key="1">
    <citation type="journal article" date="2004" name="Nature">
        <title>Genome evolution in yeasts.</title>
        <authorList>
            <consortium name="Genolevures"/>
            <person name="Dujon B."/>
            <person name="Sherman D."/>
            <person name="Fischer G."/>
            <person name="Durrens P."/>
            <person name="Casaregola S."/>
            <person name="Lafontaine I."/>
            <person name="de Montigny J."/>
            <person name="Marck C."/>
            <person name="Neuveglise C."/>
            <person name="Talla E."/>
            <person name="Goffard N."/>
            <person name="Frangeul L."/>
            <person name="Aigle M."/>
            <person name="Anthouard V."/>
            <person name="Babour A."/>
            <person name="Barbe V."/>
            <person name="Barnay S."/>
            <person name="Blanchin S."/>
            <person name="Beckerich J.M."/>
            <person name="Beyne E."/>
            <person name="Bleykasten C."/>
            <person name="Boisrame A."/>
            <person name="Boyer J."/>
            <person name="Cattolico L."/>
            <person name="Confanioleri F."/>
            <person name="de Daruvar A."/>
            <person name="Despons L."/>
            <person name="Fabre E."/>
            <person name="Fairhead C."/>
            <person name="Ferry-Dumazet H."/>
            <person name="Groppi A."/>
            <person name="Hantraye F."/>
            <person name="Hennequin C."/>
            <person name="Jauniaux N."/>
            <person name="Joyet P."/>
            <person name="Kachouri R."/>
            <person name="Kerrest A."/>
            <person name="Koszul R."/>
            <person name="Lemaire M."/>
            <person name="Lesur I."/>
            <person name="Ma L."/>
            <person name="Muller H."/>
            <person name="Nicaud J.M."/>
            <person name="Nikolski M."/>
            <person name="Oztas S."/>
            <person name="Ozier-Kalogeropoulos O."/>
            <person name="Pellenz S."/>
            <person name="Potier S."/>
            <person name="Richard G.F."/>
            <person name="Straub M.L."/>
            <person name="Suleau A."/>
            <person name="Swennene D."/>
            <person name="Tekaia F."/>
            <person name="Wesolowski-Louvel M."/>
            <person name="Westhof E."/>
            <person name="Wirth B."/>
            <person name="Zeniou-Meyer M."/>
            <person name="Zivanovic I."/>
            <person name="Bolotin-Fukuhara M."/>
            <person name="Thierry A."/>
            <person name="Bouchier C."/>
            <person name="Caudron B."/>
            <person name="Scarpelli C."/>
            <person name="Gaillardin C."/>
            <person name="Weissenbach J."/>
            <person name="Wincker P."/>
            <person name="Souciet J.L."/>
        </authorList>
    </citation>
    <scope>NUCLEOTIDE SEQUENCE [LARGE SCALE GENOMIC DNA]</scope>
    <source>
        <strain evidence="2">ATCC 36239 / CBS 767 / BCRC 21394 / JCM 1990 / NBRC 0083 / IGC 2968</strain>
    </source>
</reference>
<dbReference type="KEGG" id="dha:DEHA2G09284g"/>
<dbReference type="HOGENOM" id="CLU_3279456_0_0_1"/>
<protein>
    <submittedName>
        <fullName evidence="1">DEHA2G09284p</fullName>
    </submittedName>
</protein>
<evidence type="ECO:0000313" key="1">
    <source>
        <dbReference type="EMBL" id="CAG90419.2"/>
    </source>
</evidence>
<accession>Q6BIM0</accession>
<dbReference type="Proteomes" id="UP000000599">
    <property type="component" value="Chromosome G"/>
</dbReference>
<gene>
    <name evidence="1" type="ordered locus">DEHA2G09284g</name>
</gene>
<dbReference type="GeneID" id="2904839"/>
<evidence type="ECO:0000313" key="2">
    <source>
        <dbReference type="Proteomes" id="UP000000599"/>
    </source>
</evidence>
<dbReference type="RefSeq" id="XP_461951.2">
    <property type="nucleotide sequence ID" value="XM_461951.1"/>
</dbReference>
<keyword evidence="2" id="KW-1185">Reference proteome</keyword>
<sequence>MIIYAVNVKLYLNCCSTHNNSMVFTSIIVGWKVVHDLPKMC</sequence>
<dbReference type="EMBL" id="CR382139">
    <property type="protein sequence ID" value="CAG90419.2"/>
    <property type="molecule type" value="Genomic_DNA"/>
</dbReference>
<name>Q6BIM0_DEBHA</name>
<dbReference type="InParanoid" id="Q6BIM0"/>
<dbReference type="AlphaFoldDB" id="Q6BIM0"/>